<reference evidence="6 7" key="1">
    <citation type="journal article" date="2025" name="Anaerobe">
        <title>Description of Anaerococcus kampingiae sp. nov., Anaerococcus groningensis sp. nov., Anaerococcus martiniensis sp. nov., and Anaerococcus cruorum sp. nov., isolated from human clinical specimens.</title>
        <authorList>
            <person name="Boiten K.E."/>
            <person name="Meijer J."/>
            <person name="van Wezel E.M."/>
            <person name="Veloo A.C.M."/>
        </authorList>
    </citation>
    <scope>NUCLEOTIDE SEQUENCE [LARGE SCALE GENOMIC DNA]</scope>
    <source>
        <strain evidence="6 7">ENR0874</strain>
    </source>
</reference>
<dbReference type="Gene3D" id="3.30.470.20">
    <property type="entry name" value="ATP-grasp fold, B domain"/>
    <property type="match status" value="1"/>
</dbReference>
<keyword evidence="2 4" id="KW-0547">Nucleotide-binding</keyword>
<organism evidence="6 7">
    <name type="scientific">Anaerococcus kampingae</name>
    <dbReference type="NCBI Taxonomy" id="3115614"/>
    <lineage>
        <taxon>Bacteria</taxon>
        <taxon>Bacillati</taxon>
        <taxon>Bacillota</taxon>
        <taxon>Tissierellia</taxon>
        <taxon>Tissierellales</taxon>
        <taxon>Peptoniphilaceae</taxon>
        <taxon>Anaerococcus</taxon>
    </lineage>
</organism>
<evidence type="ECO:0000259" key="5">
    <source>
        <dbReference type="PROSITE" id="PS50975"/>
    </source>
</evidence>
<keyword evidence="7" id="KW-1185">Reference proteome</keyword>
<dbReference type="RefSeq" id="WP_410035977.1">
    <property type="nucleotide sequence ID" value="NZ_JBGMEF010000041.1"/>
</dbReference>
<evidence type="ECO:0000313" key="6">
    <source>
        <dbReference type="EMBL" id="MFO3667930.1"/>
    </source>
</evidence>
<dbReference type="SUPFAM" id="SSF56059">
    <property type="entry name" value="Glutathione synthetase ATP-binding domain-like"/>
    <property type="match status" value="1"/>
</dbReference>
<feature type="domain" description="ATP-grasp" evidence="5">
    <location>
        <begin position="117"/>
        <end position="308"/>
    </location>
</feature>
<dbReference type="PROSITE" id="PS50975">
    <property type="entry name" value="ATP_GRASP"/>
    <property type="match status" value="1"/>
</dbReference>
<dbReference type="PANTHER" id="PTHR43585:SF2">
    <property type="entry name" value="ATP-GRASP ENZYME FSQD"/>
    <property type="match status" value="1"/>
</dbReference>
<proteinExistence type="predicted"/>
<keyword evidence="1" id="KW-0436">Ligase</keyword>
<dbReference type="Gene3D" id="3.30.1490.20">
    <property type="entry name" value="ATP-grasp fold, A domain"/>
    <property type="match status" value="1"/>
</dbReference>
<dbReference type="PANTHER" id="PTHR43585">
    <property type="entry name" value="FUMIPYRROLE BIOSYNTHESIS PROTEIN C"/>
    <property type="match status" value="1"/>
</dbReference>
<gene>
    <name evidence="6" type="ORF">ACCQ42_09120</name>
</gene>
<evidence type="ECO:0000313" key="7">
    <source>
        <dbReference type="Proteomes" id="UP001637994"/>
    </source>
</evidence>
<evidence type="ECO:0000256" key="2">
    <source>
        <dbReference type="ARBA" id="ARBA00022741"/>
    </source>
</evidence>
<dbReference type="Pfam" id="PF02786">
    <property type="entry name" value="CPSase_L_D2"/>
    <property type="match status" value="1"/>
</dbReference>
<keyword evidence="3 4" id="KW-0067">ATP-binding</keyword>
<dbReference type="InterPro" id="IPR052032">
    <property type="entry name" value="ATP-dep_AA_Ligase"/>
</dbReference>
<name>A0ABW9MG67_9FIRM</name>
<dbReference type="InterPro" id="IPR011761">
    <property type="entry name" value="ATP-grasp"/>
</dbReference>
<sequence length="390" mass="44679">MNFIIISPHFPPNFQNFSHRLRANGVNVLGIGDEPYENLSDELKGSLGEYFRVDSLENLDEVKRAVAFLFYKHGPIGGLESHNEYWLMLDAKLREQFNIPGLRPDDLLKFKYKSRMKKYFKEAGVPVLDGYVIKNDADFKKVVEEISYPFVAKPDNGVGAGGTFKIENEADANDFLAKWDRSIEYFIEPYVEDGLLCTYDGIVDLDGNIIFETGLYHTIPTLELVRDQLDLAFIVKSDLDPKIVEYGRAAVKAFGMKGRFFHIEFFKRADGSYIAIEYNNRVTGGYAIDVYNHAFAIDLYDIYARMVEGEKIPKIAKAPHNALGLSQRDIYNYCHYEDDIRAKFGDRVKEASRAEKAFASIQGDFKYIITTDDVNEIDQIIDFVHKHKED</sequence>
<protein>
    <submittedName>
        <fullName evidence="6">Acetyl-CoA carboxylase biotin carboxylase subunit family protein</fullName>
    </submittedName>
</protein>
<accession>A0ABW9MG67</accession>
<dbReference type="Proteomes" id="UP001637994">
    <property type="component" value="Unassembled WGS sequence"/>
</dbReference>
<evidence type="ECO:0000256" key="3">
    <source>
        <dbReference type="ARBA" id="ARBA00022840"/>
    </source>
</evidence>
<comment type="caution">
    <text evidence="6">The sequence shown here is derived from an EMBL/GenBank/DDBJ whole genome shotgun (WGS) entry which is preliminary data.</text>
</comment>
<evidence type="ECO:0000256" key="4">
    <source>
        <dbReference type="PROSITE-ProRule" id="PRU00409"/>
    </source>
</evidence>
<dbReference type="Gene3D" id="3.40.50.20">
    <property type="match status" value="1"/>
</dbReference>
<dbReference type="EMBL" id="JBGMEF010000041">
    <property type="protein sequence ID" value="MFO3667930.1"/>
    <property type="molecule type" value="Genomic_DNA"/>
</dbReference>
<dbReference type="InterPro" id="IPR005479">
    <property type="entry name" value="CPAse_ATP-bd"/>
</dbReference>
<evidence type="ECO:0000256" key="1">
    <source>
        <dbReference type="ARBA" id="ARBA00022598"/>
    </source>
</evidence>
<dbReference type="InterPro" id="IPR013815">
    <property type="entry name" value="ATP_grasp_subdomain_1"/>
</dbReference>